<reference evidence="1 2" key="1">
    <citation type="submission" date="2017-06" db="EMBL/GenBank/DDBJ databases">
        <title>Genome sequencing of cyanobaciteial culture collection at National Institute for Environmental Studies (NIES).</title>
        <authorList>
            <person name="Hirose Y."/>
            <person name="Shimura Y."/>
            <person name="Fujisawa T."/>
            <person name="Nakamura Y."/>
            <person name="Kawachi M."/>
        </authorList>
    </citation>
    <scope>NUCLEOTIDE SEQUENCE [LARGE SCALE GENOMIC DNA]</scope>
    <source>
        <strain evidence="1 2">NIES-267</strain>
    </source>
</reference>
<gene>
    <name evidence="1" type="ORF">NIES267_70300</name>
</gene>
<protein>
    <submittedName>
        <fullName evidence="1">Uncharacterized protein</fullName>
    </submittedName>
</protein>
<accession>A0A1Z4M2B9</accession>
<dbReference type="Proteomes" id="UP000218418">
    <property type="component" value="Chromosome"/>
</dbReference>
<evidence type="ECO:0000313" key="1">
    <source>
        <dbReference type="EMBL" id="BAY87508.1"/>
    </source>
</evidence>
<organism evidence="1 2">
    <name type="scientific">Calothrix parasitica NIES-267</name>
    <dbReference type="NCBI Taxonomy" id="1973488"/>
    <lineage>
        <taxon>Bacteria</taxon>
        <taxon>Bacillati</taxon>
        <taxon>Cyanobacteriota</taxon>
        <taxon>Cyanophyceae</taxon>
        <taxon>Nostocales</taxon>
        <taxon>Calotrichaceae</taxon>
        <taxon>Calothrix</taxon>
    </lineage>
</organism>
<keyword evidence="2" id="KW-1185">Reference proteome</keyword>
<proteinExistence type="predicted"/>
<sequence length="293" mass="34441">MNLEQKNFCICTYVAGKTYRSLAKNLIGDLAKYAPEIPFIIYTDKPKDFENYSNVLVFGHKRQGVLYYHERRFAIQKALSMFKSCMYIDSDVRICAPIVHREWLPGITARSCGGMVKHFQERIHKTDKPSVAAMKKFELFKKMAQKLNVDIETEKVTWINEFLFVVTRDSGKEEEFLNNWERISIYAEVNGLHKHPAYAMGLAATKANFEVRHDVMEGVEFFDDRIEKIRISKGQASAKDKLEFFETQDKIENPRNSIFKKIIKKVNKSVEYLYHSMRLKVTTMLNDYNFYYR</sequence>
<dbReference type="OrthoDB" id="479717at2"/>
<dbReference type="EMBL" id="AP018227">
    <property type="protein sequence ID" value="BAY87508.1"/>
    <property type="molecule type" value="Genomic_DNA"/>
</dbReference>
<dbReference type="AlphaFoldDB" id="A0A1Z4M2B9"/>
<name>A0A1Z4M2B9_9CYAN</name>
<evidence type="ECO:0000313" key="2">
    <source>
        <dbReference type="Proteomes" id="UP000218418"/>
    </source>
</evidence>